<dbReference type="EMBL" id="UOFF01000074">
    <property type="protein sequence ID" value="VAW54989.1"/>
    <property type="molecule type" value="Genomic_DNA"/>
</dbReference>
<evidence type="ECO:0000313" key="1">
    <source>
        <dbReference type="EMBL" id="VAW54989.1"/>
    </source>
</evidence>
<protein>
    <submittedName>
        <fullName evidence="1">Uncharacterized protein</fullName>
    </submittedName>
</protein>
<proteinExistence type="predicted"/>
<accession>A0A3B0X0E1</accession>
<gene>
    <name evidence="1" type="ORF">MNBD_GAMMA07-2071</name>
</gene>
<sequence length="65" mass="7444">MSVLTRFSLFVLKYNYSSFKVLVSSIYEFSKSTLFESAILLGMQPAKLIVEISNVIAYFMFLAVF</sequence>
<name>A0A3B0X0E1_9ZZZZ</name>
<dbReference type="AlphaFoldDB" id="A0A3B0X0E1"/>
<reference evidence="1" key="1">
    <citation type="submission" date="2018-06" db="EMBL/GenBank/DDBJ databases">
        <authorList>
            <person name="Zhirakovskaya E."/>
        </authorList>
    </citation>
    <scope>NUCLEOTIDE SEQUENCE</scope>
</reference>
<organism evidence="1">
    <name type="scientific">hydrothermal vent metagenome</name>
    <dbReference type="NCBI Taxonomy" id="652676"/>
    <lineage>
        <taxon>unclassified sequences</taxon>
        <taxon>metagenomes</taxon>
        <taxon>ecological metagenomes</taxon>
    </lineage>
</organism>